<evidence type="ECO:0000259" key="2">
    <source>
        <dbReference type="SMART" id="SM00128"/>
    </source>
</evidence>
<dbReference type="SUPFAM" id="SSF56219">
    <property type="entry name" value="DNase I-like"/>
    <property type="match status" value="1"/>
</dbReference>
<dbReference type="PANTHER" id="PTHR11200:SF275">
    <property type="entry name" value="LD06095P"/>
    <property type="match status" value="1"/>
</dbReference>
<dbReference type="GO" id="GO:0001726">
    <property type="term" value="C:ruffle"/>
    <property type="evidence" value="ECO:0007669"/>
    <property type="project" value="TreeGrafter"/>
</dbReference>
<evidence type="ECO:0000256" key="1">
    <source>
        <dbReference type="SAM" id="MobiDB-lite"/>
    </source>
</evidence>
<dbReference type="GO" id="GO:0004439">
    <property type="term" value="F:phosphatidylinositol-4,5-bisphosphate 5-phosphatase activity"/>
    <property type="evidence" value="ECO:0007669"/>
    <property type="project" value="TreeGrafter"/>
</dbReference>
<keyword evidence="3" id="KW-1185">Reference proteome</keyword>
<proteinExistence type="predicted"/>
<evidence type="ECO:0000313" key="3">
    <source>
        <dbReference type="Proteomes" id="UP000050640"/>
    </source>
</evidence>
<evidence type="ECO:0000313" key="4">
    <source>
        <dbReference type="WBParaSite" id="EEL_0000409301-mRNA-1"/>
    </source>
</evidence>
<dbReference type="PANTHER" id="PTHR11200">
    <property type="entry name" value="INOSITOL 5-PHOSPHATASE"/>
    <property type="match status" value="1"/>
</dbReference>
<dbReference type="InterPro" id="IPR000300">
    <property type="entry name" value="IPPc"/>
</dbReference>
<organism evidence="3 4">
    <name type="scientific">Elaeophora elaphi</name>
    <dbReference type="NCBI Taxonomy" id="1147741"/>
    <lineage>
        <taxon>Eukaryota</taxon>
        <taxon>Metazoa</taxon>
        <taxon>Ecdysozoa</taxon>
        <taxon>Nematoda</taxon>
        <taxon>Chromadorea</taxon>
        <taxon>Rhabditida</taxon>
        <taxon>Spirurina</taxon>
        <taxon>Spiruromorpha</taxon>
        <taxon>Filarioidea</taxon>
        <taxon>Onchocercidae</taxon>
        <taxon>Elaeophora</taxon>
    </lineage>
</organism>
<dbReference type="AlphaFoldDB" id="A0A0R3RQW7"/>
<reference evidence="4" key="1">
    <citation type="submission" date="2017-02" db="UniProtKB">
        <authorList>
            <consortium name="WormBaseParasite"/>
        </authorList>
    </citation>
    <scope>IDENTIFICATION</scope>
</reference>
<dbReference type="InterPro" id="IPR046985">
    <property type="entry name" value="IP5"/>
</dbReference>
<feature type="domain" description="Inositol polyphosphate-related phosphatase" evidence="2">
    <location>
        <begin position="134"/>
        <end position="480"/>
    </location>
</feature>
<dbReference type="Proteomes" id="UP000050640">
    <property type="component" value="Unplaced"/>
</dbReference>
<protein>
    <submittedName>
        <fullName evidence="4">IPPc domain-containing protein</fullName>
    </submittedName>
</protein>
<dbReference type="GO" id="GO:0005886">
    <property type="term" value="C:plasma membrane"/>
    <property type="evidence" value="ECO:0007669"/>
    <property type="project" value="TreeGrafter"/>
</dbReference>
<dbReference type="STRING" id="1147741.A0A0R3RQW7"/>
<dbReference type="WBParaSite" id="EEL_0000409301-mRNA-1">
    <property type="protein sequence ID" value="EEL_0000409301-mRNA-1"/>
    <property type="gene ID" value="EEL_0000409301"/>
</dbReference>
<sequence length="481" mass="54759">MTNRVRSLATRVTASLTTSPPVSFSATTTSSDEKVIVAKPSLKRIRSFSSHIHRFAVTSSIKSRSPDGNVSSPESSESDDAVDAAQEIALANEASENQCFTYDVKHAQLRITVLGPGGVTIPEVDRLKHLIPNGAITVMCLTWNVASKSQNHLSKIEKLIANERPTARTDLICLCFQELPSINAFVFSSSAPCIMIFLFVETKLKQKTSTKFDIYRYYHQETVKVLAKTVADTHLTFCWVRKWSQMAIVFIRESLVAYTSSLSFYFHHFAAPEWQFVSCSPVVKPIRTKGAIAVFFRIFQTSVIFITCHMTHGPVLNRRCDYLKICDSLRFSALKKSDALSYSGLKEADCVFWLGDLNFRLRSRERVDALDSQSKKQENVADSFFYQLLIDDELTLERCKGNVFEGFNEAYINFPPTHKFILGTNDYVNDRIPSYTDRILYYAKEPNRIRPGIYDCLWEENASDHKPVYGFFTMRVLDQRY</sequence>
<feature type="region of interest" description="Disordered" evidence="1">
    <location>
        <begin position="62"/>
        <end position="82"/>
    </location>
</feature>
<dbReference type="GO" id="GO:0005737">
    <property type="term" value="C:cytoplasm"/>
    <property type="evidence" value="ECO:0007669"/>
    <property type="project" value="TreeGrafter"/>
</dbReference>
<dbReference type="SMART" id="SM00128">
    <property type="entry name" value="IPPc"/>
    <property type="match status" value="1"/>
</dbReference>
<dbReference type="GO" id="GO:0046856">
    <property type="term" value="P:phosphatidylinositol dephosphorylation"/>
    <property type="evidence" value="ECO:0007669"/>
    <property type="project" value="InterPro"/>
</dbReference>
<dbReference type="InterPro" id="IPR036691">
    <property type="entry name" value="Endo/exonu/phosph_ase_sf"/>
</dbReference>
<feature type="compositionally biased region" description="Polar residues" evidence="1">
    <location>
        <begin position="62"/>
        <end position="75"/>
    </location>
</feature>
<dbReference type="Gene3D" id="3.60.10.10">
    <property type="entry name" value="Endonuclease/exonuclease/phosphatase"/>
    <property type="match status" value="1"/>
</dbReference>
<dbReference type="Pfam" id="PF22669">
    <property type="entry name" value="Exo_endo_phos2"/>
    <property type="match status" value="1"/>
</dbReference>
<name>A0A0R3RQW7_9BILA</name>
<accession>A0A0R3RQW7</accession>